<dbReference type="AlphaFoldDB" id="X6LHX0"/>
<dbReference type="Proteomes" id="UP000023152">
    <property type="component" value="Unassembled WGS sequence"/>
</dbReference>
<dbReference type="EMBL" id="ASPP01040142">
    <property type="protein sequence ID" value="ETO00737.1"/>
    <property type="molecule type" value="Genomic_DNA"/>
</dbReference>
<sequence>MSIFEVFVTIDAKEYQFKLISLTIDELKQQILDINKDDQQENILVTITDMDGRQIEENNHLQQAIENSHFQSELKKNKCKEIMLSYQVKHALVLLAGAIKYEQCPYFKSIKQDLQLIQTLFQTKFGYQ</sequence>
<gene>
    <name evidence="1" type="ORF">RFI_36702</name>
</gene>
<evidence type="ECO:0000313" key="1">
    <source>
        <dbReference type="EMBL" id="ETO00737.1"/>
    </source>
</evidence>
<comment type="caution">
    <text evidence="1">The sequence shown here is derived from an EMBL/GenBank/DDBJ whole genome shotgun (WGS) entry which is preliminary data.</text>
</comment>
<keyword evidence="2" id="KW-1185">Reference proteome</keyword>
<protein>
    <recommendedName>
        <fullName evidence="3">Ubiquitin-like domain-containing protein</fullName>
    </recommendedName>
</protein>
<organism evidence="1 2">
    <name type="scientific">Reticulomyxa filosa</name>
    <dbReference type="NCBI Taxonomy" id="46433"/>
    <lineage>
        <taxon>Eukaryota</taxon>
        <taxon>Sar</taxon>
        <taxon>Rhizaria</taxon>
        <taxon>Retaria</taxon>
        <taxon>Foraminifera</taxon>
        <taxon>Monothalamids</taxon>
        <taxon>Reticulomyxidae</taxon>
        <taxon>Reticulomyxa</taxon>
    </lineage>
</organism>
<reference evidence="1 2" key="1">
    <citation type="journal article" date="2013" name="Curr. Biol.">
        <title>The Genome of the Foraminiferan Reticulomyxa filosa.</title>
        <authorList>
            <person name="Glockner G."/>
            <person name="Hulsmann N."/>
            <person name="Schleicher M."/>
            <person name="Noegel A.A."/>
            <person name="Eichinger L."/>
            <person name="Gallinger C."/>
            <person name="Pawlowski J."/>
            <person name="Sierra R."/>
            <person name="Euteneuer U."/>
            <person name="Pillet L."/>
            <person name="Moustafa A."/>
            <person name="Platzer M."/>
            <person name="Groth M."/>
            <person name="Szafranski K."/>
            <person name="Schliwa M."/>
        </authorList>
    </citation>
    <scope>NUCLEOTIDE SEQUENCE [LARGE SCALE GENOMIC DNA]</scope>
</reference>
<accession>X6LHX0</accession>
<feature type="non-terminal residue" evidence="1">
    <location>
        <position position="128"/>
    </location>
</feature>
<name>X6LHX0_RETFI</name>
<evidence type="ECO:0008006" key="3">
    <source>
        <dbReference type="Google" id="ProtNLM"/>
    </source>
</evidence>
<proteinExistence type="predicted"/>
<evidence type="ECO:0000313" key="2">
    <source>
        <dbReference type="Proteomes" id="UP000023152"/>
    </source>
</evidence>